<gene>
    <name evidence="8" type="ORF">E2C06_18555</name>
</gene>
<evidence type="ECO:0000313" key="9">
    <source>
        <dbReference type="Proteomes" id="UP000295096"/>
    </source>
</evidence>
<reference evidence="8 9" key="1">
    <citation type="journal article" date="2016" name="J. Microbiol.">
        <title>Dankookia rubra gen. nov., sp. nov., an alphaproteobacterium isolated from sediment of a shallow stream.</title>
        <authorList>
            <person name="Kim W.H."/>
            <person name="Kim D.H."/>
            <person name="Kang K."/>
            <person name="Ahn T.Y."/>
        </authorList>
    </citation>
    <scope>NUCLEOTIDE SEQUENCE [LARGE SCALE GENOMIC DNA]</scope>
    <source>
        <strain evidence="8 9">JCM30602</strain>
    </source>
</reference>
<dbReference type="SUPFAM" id="SSF103473">
    <property type="entry name" value="MFS general substrate transporter"/>
    <property type="match status" value="1"/>
</dbReference>
<feature type="transmembrane region" description="Helical" evidence="6">
    <location>
        <begin position="121"/>
        <end position="141"/>
    </location>
</feature>
<keyword evidence="4 6" id="KW-1133">Transmembrane helix</keyword>
<dbReference type="GO" id="GO:0022857">
    <property type="term" value="F:transmembrane transporter activity"/>
    <property type="evidence" value="ECO:0007669"/>
    <property type="project" value="InterPro"/>
</dbReference>
<evidence type="ECO:0000259" key="7">
    <source>
        <dbReference type="PROSITE" id="PS50850"/>
    </source>
</evidence>
<dbReference type="PANTHER" id="PTHR43124:SF3">
    <property type="entry name" value="CHLORAMPHENICOL EFFLUX PUMP RV0191"/>
    <property type="match status" value="1"/>
</dbReference>
<keyword evidence="3 6" id="KW-0812">Transmembrane</keyword>
<feature type="transmembrane region" description="Helical" evidence="6">
    <location>
        <begin position="248"/>
        <end position="269"/>
    </location>
</feature>
<feature type="transmembrane region" description="Helical" evidence="6">
    <location>
        <begin position="275"/>
        <end position="293"/>
    </location>
</feature>
<dbReference type="CDD" id="cd17324">
    <property type="entry name" value="MFS_NepI_like"/>
    <property type="match status" value="1"/>
</dbReference>
<evidence type="ECO:0000256" key="6">
    <source>
        <dbReference type="SAM" id="Phobius"/>
    </source>
</evidence>
<evidence type="ECO:0000256" key="3">
    <source>
        <dbReference type="ARBA" id="ARBA00022692"/>
    </source>
</evidence>
<name>A0A4R5QEK9_9PROT</name>
<evidence type="ECO:0000313" key="8">
    <source>
        <dbReference type="EMBL" id="TDH61109.1"/>
    </source>
</evidence>
<dbReference type="EMBL" id="SMSJ01000026">
    <property type="protein sequence ID" value="TDH61109.1"/>
    <property type="molecule type" value="Genomic_DNA"/>
</dbReference>
<sequence>MPDAAILAGGLAAPCSTASVVPQARTVIRRGDTASISRRADVMAVTGFPLRLARGLLLRHWPPMITNGACLLLPASILLRKVLPRRQKEQGAEAPDPAAGRPRRLDAVPLAPPYRPRMPRAIPIALFALAGFTTGAGMRMLDPLLPLIAADLGVRVAQATMLVAAFVLPYGLVQLVAGPLGDRLGKVRIAVFAVLLFGLGLVASYFTARFGALVGLRAWCGVFAGAVIPLLMAHVADSVPYAERQVTISRFLTGMVMAQLLAGPVSGVLAEFAGWRVPFLVLGLLALGVGGLLGRRLGAALWRGDAGAAGGRGMAAYLDLLRKPSGRWLMAVAFLDGFLLFGGAFPFTGSFLIEVFGRNAAEAGLIVAGFGIGAFAYTRGARPLLKRFGEAGLLTVGGIGLALLLAGLALAPSWPVVALVQVALGLAFYMFHGVLQTMSTEALPEARGTAVGAFALALFLGQSGGSLAFGLGLTVIGYRGAFLAAAAGVLALALWTRRGARVG</sequence>
<feature type="transmembrane region" description="Helical" evidence="6">
    <location>
        <begin position="360"/>
        <end position="379"/>
    </location>
</feature>
<accession>A0A4R5QEK9</accession>
<feature type="transmembrane region" description="Helical" evidence="6">
    <location>
        <begin position="476"/>
        <end position="495"/>
    </location>
</feature>
<feature type="transmembrane region" description="Helical" evidence="6">
    <location>
        <begin position="156"/>
        <end position="177"/>
    </location>
</feature>
<dbReference type="Gene3D" id="1.20.1280.290">
    <property type="match status" value="1"/>
</dbReference>
<dbReference type="Pfam" id="PF07690">
    <property type="entry name" value="MFS_1"/>
    <property type="match status" value="1"/>
</dbReference>
<dbReference type="InterPro" id="IPR020846">
    <property type="entry name" value="MFS_dom"/>
</dbReference>
<dbReference type="GO" id="GO:0005886">
    <property type="term" value="C:plasma membrane"/>
    <property type="evidence" value="ECO:0007669"/>
    <property type="project" value="UniProtKB-SubCell"/>
</dbReference>
<dbReference type="InterPro" id="IPR011701">
    <property type="entry name" value="MFS"/>
</dbReference>
<feature type="transmembrane region" description="Helical" evidence="6">
    <location>
        <begin position="447"/>
        <end position="470"/>
    </location>
</feature>
<proteinExistence type="predicted"/>
<dbReference type="AlphaFoldDB" id="A0A4R5QEK9"/>
<dbReference type="Gene3D" id="1.20.1250.20">
    <property type="entry name" value="MFS general substrate transporter like domains"/>
    <property type="match status" value="1"/>
</dbReference>
<dbReference type="OrthoDB" id="7930524at2"/>
<evidence type="ECO:0000256" key="2">
    <source>
        <dbReference type="ARBA" id="ARBA00022475"/>
    </source>
</evidence>
<dbReference type="Proteomes" id="UP000295096">
    <property type="component" value="Unassembled WGS sequence"/>
</dbReference>
<organism evidence="8 9">
    <name type="scientific">Dankookia rubra</name>
    <dbReference type="NCBI Taxonomy" id="1442381"/>
    <lineage>
        <taxon>Bacteria</taxon>
        <taxon>Pseudomonadati</taxon>
        <taxon>Pseudomonadota</taxon>
        <taxon>Alphaproteobacteria</taxon>
        <taxon>Acetobacterales</taxon>
        <taxon>Roseomonadaceae</taxon>
        <taxon>Dankookia</taxon>
    </lineage>
</organism>
<comment type="subcellular location">
    <subcellularLocation>
        <location evidence="1">Cell membrane</location>
        <topology evidence="1">Multi-pass membrane protein</topology>
    </subcellularLocation>
</comment>
<evidence type="ECO:0000256" key="5">
    <source>
        <dbReference type="ARBA" id="ARBA00023136"/>
    </source>
</evidence>
<dbReference type="PANTHER" id="PTHR43124">
    <property type="entry name" value="PURINE EFFLUX PUMP PBUE"/>
    <property type="match status" value="1"/>
</dbReference>
<comment type="caution">
    <text evidence="8">The sequence shown here is derived from an EMBL/GenBank/DDBJ whole genome shotgun (WGS) entry which is preliminary data.</text>
</comment>
<keyword evidence="5 6" id="KW-0472">Membrane</keyword>
<feature type="transmembrane region" description="Helical" evidence="6">
    <location>
        <begin position="60"/>
        <end position="79"/>
    </location>
</feature>
<dbReference type="PROSITE" id="PS50850">
    <property type="entry name" value="MFS"/>
    <property type="match status" value="1"/>
</dbReference>
<feature type="transmembrane region" description="Helical" evidence="6">
    <location>
        <begin position="416"/>
        <end position="435"/>
    </location>
</feature>
<dbReference type="RefSeq" id="WP_133290105.1">
    <property type="nucleotide sequence ID" value="NZ_SMSJ01000026.1"/>
</dbReference>
<keyword evidence="2" id="KW-1003">Cell membrane</keyword>
<feature type="transmembrane region" description="Helical" evidence="6">
    <location>
        <begin position="391"/>
        <end position="410"/>
    </location>
</feature>
<dbReference type="InterPro" id="IPR050189">
    <property type="entry name" value="MFS_Efflux_Transporters"/>
</dbReference>
<feature type="transmembrane region" description="Helical" evidence="6">
    <location>
        <begin position="214"/>
        <end position="236"/>
    </location>
</feature>
<feature type="transmembrane region" description="Helical" evidence="6">
    <location>
        <begin position="328"/>
        <end position="348"/>
    </location>
</feature>
<evidence type="ECO:0000256" key="4">
    <source>
        <dbReference type="ARBA" id="ARBA00022989"/>
    </source>
</evidence>
<keyword evidence="9" id="KW-1185">Reference proteome</keyword>
<dbReference type="InterPro" id="IPR036259">
    <property type="entry name" value="MFS_trans_sf"/>
</dbReference>
<evidence type="ECO:0000256" key="1">
    <source>
        <dbReference type="ARBA" id="ARBA00004651"/>
    </source>
</evidence>
<feature type="domain" description="Major facilitator superfamily (MFS) profile" evidence="7">
    <location>
        <begin position="123"/>
        <end position="503"/>
    </location>
</feature>
<protein>
    <submittedName>
        <fullName evidence="8">MFS transporter</fullName>
    </submittedName>
</protein>
<feature type="transmembrane region" description="Helical" evidence="6">
    <location>
        <begin position="189"/>
        <end position="208"/>
    </location>
</feature>